<gene>
    <name evidence="3" type="ORF">LTR82_010707</name>
    <name evidence="4" type="ORF">LTR91_010199</name>
</gene>
<dbReference type="CDD" id="cd06558">
    <property type="entry name" value="crotonase-like"/>
    <property type="match status" value="1"/>
</dbReference>
<dbReference type="Gene3D" id="3.90.226.10">
    <property type="entry name" value="2-enoyl-CoA Hydratase, Chain A, domain 1"/>
    <property type="match status" value="1"/>
</dbReference>
<dbReference type="InterPro" id="IPR001753">
    <property type="entry name" value="Enoyl-CoA_hydra/iso"/>
</dbReference>
<evidence type="ECO:0000313" key="3">
    <source>
        <dbReference type="EMBL" id="KAK0318319.1"/>
    </source>
</evidence>
<accession>A0AAN6KK42</accession>
<dbReference type="Proteomes" id="UP001175353">
    <property type="component" value="Unassembled WGS sequence"/>
</dbReference>
<protein>
    <recommendedName>
        <fullName evidence="6">Enoyl-CoA hydratase</fullName>
    </recommendedName>
</protein>
<reference evidence="3" key="1">
    <citation type="submission" date="2021-12" db="EMBL/GenBank/DDBJ databases">
        <title>Black yeast isolated from Biological Soil Crust.</title>
        <authorList>
            <person name="Kurbessoian T."/>
        </authorList>
    </citation>
    <scope>NUCLEOTIDE SEQUENCE</scope>
    <source>
        <strain evidence="3">CCFEE 5208</strain>
    </source>
</reference>
<proteinExistence type="inferred from homology"/>
<comment type="caution">
    <text evidence="4">The sequence shown here is derived from an EMBL/GenBank/DDBJ whole genome shotgun (WGS) entry which is preliminary data.</text>
</comment>
<dbReference type="PANTHER" id="PTHR11941">
    <property type="entry name" value="ENOYL-COA HYDRATASE-RELATED"/>
    <property type="match status" value="1"/>
</dbReference>
<dbReference type="InterPro" id="IPR029045">
    <property type="entry name" value="ClpP/crotonase-like_dom_sf"/>
</dbReference>
<reference evidence="4" key="2">
    <citation type="submission" date="2023-06" db="EMBL/GenBank/DDBJ databases">
        <title>Black Yeasts Isolated from many extreme environments.</title>
        <authorList>
            <person name="Coleine C."/>
            <person name="Stajich J.E."/>
            <person name="Selbmann L."/>
        </authorList>
    </citation>
    <scope>NUCLEOTIDE SEQUENCE</scope>
    <source>
        <strain evidence="4">CCFEE 5200</strain>
    </source>
</reference>
<dbReference type="Pfam" id="PF00378">
    <property type="entry name" value="ECH_1"/>
    <property type="match status" value="1"/>
</dbReference>
<evidence type="ECO:0000313" key="5">
    <source>
        <dbReference type="Proteomes" id="UP001175353"/>
    </source>
</evidence>
<comment type="similarity">
    <text evidence="1">Belongs to the enoyl-CoA hydratase/isomerase family.</text>
</comment>
<evidence type="ECO:0000256" key="2">
    <source>
        <dbReference type="ARBA" id="ARBA00023026"/>
    </source>
</evidence>
<sequence>MGISTEEQRLSHQQLNSLREQSGTADRCWVISRGTMSTSRLHLIARRAAPATYRYYRLAPITRCRYSSSSNDRLKPSILVVSNESSPGHRIATLTVSNPAKLNIVNTTLLNQLVDACQVLSGYSDLRAVVLTGGQVAAGKQPSFIGGADITEMHRLSSSGEARTFIEEIHLACKAIRDLPVPVIARVHGFCLGAGLEIAAACDSRVATKSSVFGMPEVKVGIPSVVEAALLPGLIGMGRTRRLLYLAENIDAATAERWGLVEEVVPDQQGLDRVVDGWCGMIAGMGRKAIRSQKRLMQTWENCTVDEGVQAGVEAFAEAFADGGSEPKAFMSKFVDRKR</sequence>
<dbReference type="EMBL" id="JAUJLE010000087">
    <property type="protein sequence ID" value="KAK0986484.1"/>
    <property type="molecule type" value="Genomic_DNA"/>
</dbReference>
<dbReference type="AlphaFoldDB" id="A0AAN6KK42"/>
<dbReference type="EMBL" id="JASUXU010000037">
    <property type="protein sequence ID" value="KAK0318319.1"/>
    <property type="molecule type" value="Genomic_DNA"/>
</dbReference>
<keyword evidence="5" id="KW-1185">Reference proteome</keyword>
<evidence type="ECO:0008006" key="6">
    <source>
        <dbReference type="Google" id="ProtNLM"/>
    </source>
</evidence>
<dbReference type="PANTHER" id="PTHR11941:SF171">
    <property type="entry name" value="SD19268P"/>
    <property type="match status" value="1"/>
</dbReference>
<keyword evidence="2" id="KW-0843">Virulence</keyword>
<name>A0AAN6KK42_9PEZI</name>
<dbReference type="GO" id="GO:0006635">
    <property type="term" value="P:fatty acid beta-oxidation"/>
    <property type="evidence" value="ECO:0007669"/>
    <property type="project" value="TreeGrafter"/>
</dbReference>
<dbReference type="Proteomes" id="UP001168146">
    <property type="component" value="Unassembled WGS sequence"/>
</dbReference>
<organism evidence="4 5">
    <name type="scientific">Friedmanniomyces endolithicus</name>
    <dbReference type="NCBI Taxonomy" id="329885"/>
    <lineage>
        <taxon>Eukaryota</taxon>
        <taxon>Fungi</taxon>
        <taxon>Dikarya</taxon>
        <taxon>Ascomycota</taxon>
        <taxon>Pezizomycotina</taxon>
        <taxon>Dothideomycetes</taxon>
        <taxon>Dothideomycetidae</taxon>
        <taxon>Mycosphaerellales</taxon>
        <taxon>Teratosphaeriaceae</taxon>
        <taxon>Friedmanniomyces</taxon>
    </lineage>
</organism>
<evidence type="ECO:0000313" key="4">
    <source>
        <dbReference type="EMBL" id="KAK0986484.1"/>
    </source>
</evidence>
<dbReference type="GO" id="GO:0005739">
    <property type="term" value="C:mitochondrion"/>
    <property type="evidence" value="ECO:0007669"/>
    <property type="project" value="TreeGrafter"/>
</dbReference>
<dbReference type="SUPFAM" id="SSF52096">
    <property type="entry name" value="ClpP/crotonase"/>
    <property type="match status" value="1"/>
</dbReference>
<evidence type="ECO:0000256" key="1">
    <source>
        <dbReference type="ARBA" id="ARBA00005254"/>
    </source>
</evidence>